<organism evidence="2 3">
    <name type="scientific">Eumeta variegata</name>
    <name type="common">Bagworm moth</name>
    <name type="synonym">Eumeta japonica</name>
    <dbReference type="NCBI Taxonomy" id="151549"/>
    <lineage>
        <taxon>Eukaryota</taxon>
        <taxon>Metazoa</taxon>
        <taxon>Ecdysozoa</taxon>
        <taxon>Arthropoda</taxon>
        <taxon>Hexapoda</taxon>
        <taxon>Insecta</taxon>
        <taxon>Pterygota</taxon>
        <taxon>Neoptera</taxon>
        <taxon>Endopterygota</taxon>
        <taxon>Lepidoptera</taxon>
        <taxon>Glossata</taxon>
        <taxon>Ditrysia</taxon>
        <taxon>Tineoidea</taxon>
        <taxon>Psychidae</taxon>
        <taxon>Oiketicinae</taxon>
        <taxon>Eumeta</taxon>
    </lineage>
</organism>
<gene>
    <name evidence="2" type="ORF">EVAR_53869_1</name>
</gene>
<sequence>MTRRARFAWFRTLSTRVLQPLLATPVLGYYVGSRVPAFVTLKYKVGTESHLAQIWYAIRLGSGPTGERRPLASRRHARWPSNGYM</sequence>
<evidence type="ECO:0000313" key="2">
    <source>
        <dbReference type="EMBL" id="GBP62091.1"/>
    </source>
</evidence>
<feature type="region of interest" description="Disordered" evidence="1">
    <location>
        <begin position="62"/>
        <end position="85"/>
    </location>
</feature>
<protein>
    <submittedName>
        <fullName evidence="2">Uncharacterized protein</fullName>
    </submittedName>
</protein>
<evidence type="ECO:0000313" key="3">
    <source>
        <dbReference type="Proteomes" id="UP000299102"/>
    </source>
</evidence>
<keyword evidence="3" id="KW-1185">Reference proteome</keyword>
<comment type="caution">
    <text evidence="2">The sequence shown here is derived from an EMBL/GenBank/DDBJ whole genome shotgun (WGS) entry which is preliminary data.</text>
</comment>
<name>A0A4C1XDV1_EUMVA</name>
<dbReference type="EMBL" id="BGZK01000831">
    <property type="protein sequence ID" value="GBP62091.1"/>
    <property type="molecule type" value="Genomic_DNA"/>
</dbReference>
<proteinExistence type="predicted"/>
<evidence type="ECO:0000256" key="1">
    <source>
        <dbReference type="SAM" id="MobiDB-lite"/>
    </source>
</evidence>
<accession>A0A4C1XDV1</accession>
<reference evidence="2 3" key="1">
    <citation type="journal article" date="2019" name="Commun. Biol.">
        <title>The bagworm genome reveals a unique fibroin gene that provides high tensile strength.</title>
        <authorList>
            <person name="Kono N."/>
            <person name="Nakamura H."/>
            <person name="Ohtoshi R."/>
            <person name="Tomita M."/>
            <person name="Numata K."/>
            <person name="Arakawa K."/>
        </authorList>
    </citation>
    <scope>NUCLEOTIDE SEQUENCE [LARGE SCALE GENOMIC DNA]</scope>
</reference>
<dbReference type="AlphaFoldDB" id="A0A4C1XDV1"/>
<dbReference type="Proteomes" id="UP000299102">
    <property type="component" value="Unassembled WGS sequence"/>
</dbReference>